<feature type="active site" description="Involved in ionization of N3 of dUMP, leading to its activation" evidence="1">
    <location>
        <position position="234"/>
    </location>
</feature>
<evidence type="ECO:0000313" key="2">
    <source>
        <dbReference type="EMBL" id="QJW96068.1"/>
    </source>
</evidence>
<keyword evidence="1" id="KW-0285">Flavoprotein</keyword>
<dbReference type="Gene3D" id="3.30.70.3180">
    <property type="match status" value="2"/>
</dbReference>
<feature type="binding site" evidence="1">
    <location>
        <position position="127"/>
    </location>
    <ligand>
        <name>FAD</name>
        <dbReference type="ChEBI" id="CHEBI:57692"/>
        <note>ligand shared between neighboring subunits</note>
    </ligand>
</feature>
<evidence type="ECO:0000256" key="1">
    <source>
        <dbReference type="HAMAP-Rule" id="MF_01408"/>
    </source>
</evidence>
<keyword evidence="1 2" id="KW-0808">Transferase</keyword>
<dbReference type="InterPro" id="IPR003669">
    <property type="entry name" value="Thymidylate_synthase_ThyX"/>
</dbReference>
<dbReference type="NCBIfam" id="TIGR02170">
    <property type="entry name" value="thyX"/>
    <property type="match status" value="1"/>
</dbReference>
<sequence length="284" mass="30912">MVVPTPYAVTSAVDNGIRVITDPSVYVLGKQTVDAAELDRFLADHGVSWESDSEVAGEVLTETAGRVCYMSFAKPRPGGNAAYLTHIKEVGHGSVLEHAVWNLLLTGVSRSLTHELVRHRAGFGFSQLSQRYVDESVAEYVEPDIIANDPELHAIWLETVKQSHAAYVKLAEALNAKLADSAAATAAMLPPGADRTTRRKAARQAARSVLPNATETKIFITGNARALRHFMEQRGSAQAEPEIRKLAGKILDVLQKDAPNLFGDYQKVPLPDGTFELVTPFKKV</sequence>
<dbReference type="HAMAP" id="MF_01408">
    <property type="entry name" value="ThyX"/>
    <property type="match status" value="1"/>
</dbReference>
<comment type="similarity">
    <text evidence="1">Belongs to the thymidylate synthase ThyX family.</text>
</comment>
<name>A0A6M5YQ82_9BACT</name>
<dbReference type="InterPro" id="IPR036098">
    <property type="entry name" value="Thymidylate_synthase_ThyX_sf"/>
</dbReference>
<keyword evidence="3" id="KW-1185">Reference proteome</keyword>
<accession>A0A6M5YQ82</accession>
<feature type="binding site" evidence="1">
    <location>
        <begin position="223"/>
        <end position="225"/>
    </location>
    <ligand>
        <name>FAD</name>
        <dbReference type="ChEBI" id="CHEBI:57692"/>
        <note>ligand shared between neighboring subunits</note>
    </ligand>
</feature>
<dbReference type="PANTHER" id="PTHR34934:SF1">
    <property type="entry name" value="FLAVIN-DEPENDENT THYMIDYLATE SYNTHASE"/>
    <property type="match status" value="1"/>
</dbReference>
<comment type="cofactor">
    <cofactor evidence="1">
        <name>FAD</name>
        <dbReference type="ChEBI" id="CHEBI:57692"/>
    </cofactor>
    <text evidence="1">Binds 4 FAD per tetramer. Each FAD binding site is formed by three monomers.</text>
</comment>
<keyword evidence="1" id="KW-0545">Nucleotide biosynthesis</keyword>
<dbReference type="UniPathway" id="UPA00575"/>
<dbReference type="PANTHER" id="PTHR34934">
    <property type="entry name" value="FLAVIN-DEPENDENT THYMIDYLATE SYNTHASE"/>
    <property type="match status" value="1"/>
</dbReference>
<feature type="binding site" description="in other chain" evidence="1">
    <location>
        <position position="207"/>
    </location>
    <ligand>
        <name>dUMP</name>
        <dbReference type="ChEBI" id="CHEBI:246422"/>
        <note>ligand shared between dimeric partners</note>
    </ligand>
</feature>
<protein>
    <recommendedName>
        <fullName evidence="1">Flavin-dependent thymidylate synthase</fullName>
        <shortName evidence="1">FDTS</shortName>
        <ecNumber evidence="1">2.1.1.148</ecNumber>
    </recommendedName>
    <alternativeName>
        <fullName evidence="1">FAD-dependent thymidylate synthase</fullName>
    </alternativeName>
    <alternativeName>
        <fullName evidence="1">Thymidylate synthase ThyX</fullName>
        <shortName evidence="1">TS</shortName>
        <shortName evidence="1">TSase</shortName>
    </alternativeName>
</protein>
<comment type="pathway">
    <text evidence="1">Pyrimidine metabolism; dTTP biosynthesis.</text>
</comment>
<dbReference type="Pfam" id="PF02511">
    <property type="entry name" value="Thy1"/>
    <property type="match status" value="1"/>
</dbReference>
<dbReference type="GO" id="GO:0032259">
    <property type="term" value="P:methylation"/>
    <property type="evidence" value="ECO:0007669"/>
    <property type="project" value="UniProtKB-KW"/>
</dbReference>
<reference evidence="3" key="1">
    <citation type="submission" date="2020-05" db="EMBL/GenBank/DDBJ databases">
        <title>Frigoriglobus tundricola gen. nov., sp. nov., a psychrotolerant cellulolytic planctomycete of the family Gemmataceae with two divergent copies of 16S rRNA gene.</title>
        <authorList>
            <person name="Kulichevskaya I.S."/>
            <person name="Ivanova A.A."/>
            <person name="Naumoff D.G."/>
            <person name="Beletsky A.V."/>
            <person name="Rijpstra W.I.C."/>
            <person name="Sinninghe Damste J.S."/>
            <person name="Mardanov A.V."/>
            <person name="Ravin N.V."/>
            <person name="Dedysh S.N."/>
        </authorList>
    </citation>
    <scope>NUCLEOTIDE SEQUENCE [LARGE SCALE GENOMIC DNA]</scope>
    <source>
        <strain evidence="3">PL17</strain>
    </source>
</reference>
<dbReference type="KEGG" id="ftj:FTUN_3622"/>
<dbReference type="GO" id="GO:0006231">
    <property type="term" value="P:dTMP biosynthetic process"/>
    <property type="evidence" value="ECO:0007669"/>
    <property type="project" value="UniProtKB-UniRule"/>
</dbReference>
<feature type="binding site" evidence="1">
    <location>
        <position position="234"/>
    </location>
    <ligand>
        <name>dUMP</name>
        <dbReference type="ChEBI" id="CHEBI:246422"/>
        <note>ligand shared between dimeric partners</note>
    </ligand>
</feature>
<proteinExistence type="inferred from homology"/>
<keyword evidence="1 2" id="KW-0489">Methyltransferase</keyword>
<feature type="binding site" description="in other chain" evidence="1">
    <location>
        <begin position="127"/>
        <end position="131"/>
    </location>
    <ligand>
        <name>dUMP</name>
        <dbReference type="ChEBI" id="CHEBI:246422"/>
        <note>ligand shared between dimeric partners</note>
    </ligand>
</feature>
<dbReference type="GO" id="GO:0006235">
    <property type="term" value="P:dTTP biosynthetic process"/>
    <property type="evidence" value="ECO:0007669"/>
    <property type="project" value="UniProtKB-UniRule"/>
</dbReference>
<feature type="binding site" evidence="1">
    <location>
        <begin position="115"/>
        <end position="118"/>
    </location>
    <ligand>
        <name>dUMP</name>
        <dbReference type="ChEBI" id="CHEBI:246422"/>
        <note>ligand shared between dimeric partners</note>
    </ligand>
</feature>
<dbReference type="EC" id="2.1.1.148" evidence="1"/>
<feature type="binding site" evidence="1">
    <location>
        <position position="229"/>
    </location>
    <ligand>
        <name>FAD</name>
        <dbReference type="ChEBI" id="CHEBI:57692"/>
        <note>ligand shared between neighboring subunits</note>
    </ligand>
</feature>
<dbReference type="GO" id="GO:0070402">
    <property type="term" value="F:NADPH binding"/>
    <property type="evidence" value="ECO:0007669"/>
    <property type="project" value="TreeGrafter"/>
</dbReference>
<dbReference type="SUPFAM" id="SSF69796">
    <property type="entry name" value="Thymidylate synthase-complementing protein Thy1"/>
    <property type="match status" value="1"/>
</dbReference>
<evidence type="ECO:0000313" key="3">
    <source>
        <dbReference type="Proteomes" id="UP000503447"/>
    </source>
</evidence>
<dbReference type="GO" id="GO:0004799">
    <property type="term" value="F:thymidylate synthase activity"/>
    <property type="evidence" value="ECO:0007669"/>
    <property type="project" value="TreeGrafter"/>
</dbReference>
<dbReference type="PROSITE" id="PS51331">
    <property type="entry name" value="THYX"/>
    <property type="match status" value="1"/>
</dbReference>
<feature type="binding site" evidence="1">
    <location>
        <begin position="118"/>
        <end position="120"/>
    </location>
    <ligand>
        <name>FAD</name>
        <dbReference type="ChEBI" id="CHEBI:57692"/>
        <note>ligand shared between neighboring subunits</note>
    </ligand>
</feature>
<dbReference type="CDD" id="cd20175">
    <property type="entry name" value="ThyX"/>
    <property type="match status" value="1"/>
</dbReference>
<dbReference type="AlphaFoldDB" id="A0A6M5YQ82"/>
<comment type="catalytic activity">
    <reaction evidence="1">
        <text>dUMP + (6R)-5,10-methylene-5,6,7,8-tetrahydrofolate + NADPH + H(+) = dTMP + (6S)-5,6,7,8-tetrahydrofolate + NADP(+)</text>
        <dbReference type="Rhea" id="RHEA:29043"/>
        <dbReference type="ChEBI" id="CHEBI:15378"/>
        <dbReference type="ChEBI" id="CHEBI:15636"/>
        <dbReference type="ChEBI" id="CHEBI:57453"/>
        <dbReference type="ChEBI" id="CHEBI:57783"/>
        <dbReference type="ChEBI" id="CHEBI:58349"/>
        <dbReference type="ChEBI" id="CHEBI:63528"/>
        <dbReference type="ChEBI" id="CHEBI:246422"/>
        <dbReference type="EC" id="2.1.1.148"/>
    </reaction>
</comment>
<dbReference type="EMBL" id="CP053452">
    <property type="protein sequence ID" value="QJW96068.1"/>
    <property type="molecule type" value="Genomic_DNA"/>
</dbReference>
<organism evidence="2 3">
    <name type="scientific">Frigoriglobus tundricola</name>
    <dbReference type="NCBI Taxonomy" id="2774151"/>
    <lineage>
        <taxon>Bacteria</taxon>
        <taxon>Pseudomonadati</taxon>
        <taxon>Planctomycetota</taxon>
        <taxon>Planctomycetia</taxon>
        <taxon>Gemmatales</taxon>
        <taxon>Gemmataceae</taxon>
        <taxon>Frigoriglobus</taxon>
    </lineage>
</organism>
<feature type="binding site" evidence="1">
    <location>
        <position position="94"/>
    </location>
    <ligand>
        <name>FAD</name>
        <dbReference type="ChEBI" id="CHEBI:57692"/>
        <note>ligand shared between neighboring subunits</note>
    </ligand>
</feature>
<dbReference type="GO" id="GO:0050797">
    <property type="term" value="F:thymidylate synthase (FAD) activity"/>
    <property type="evidence" value="ECO:0007669"/>
    <property type="project" value="UniProtKB-UniRule"/>
</dbReference>
<keyword evidence="1" id="KW-0274">FAD</keyword>
<dbReference type="Gene3D" id="6.10.140.450">
    <property type="match status" value="1"/>
</dbReference>
<dbReference type="Proteomes" id="UP000503447">
    <property type="component" value="Chromosome"/>
</dbReference>
<gene>
    <name evidence="1" type="primary">thyX</name>
    <name evidence="2" type="ORF">FTUN_3622</name>
</gene>
<keyword evidence="1" id="KW-0521">NADP</keyword>
<dbReference type="GO" id="GO:0050660">
    <property type="term" value="F:flavin adenine dinucleotide binding"/>
    <property type="evidence" value="ECO:0007669"/>
    <property type="project" value="UniProtKB-UniRule"/>
</dbReference>
<comment type="function">
    <text evidence="1">Catalyzes the reductive methylation of 2'-deoxyuridine-5'-monophosphate (dUMP) to 2'-deoxythymidine-5'-monophosphate (dTMP) while utilizing 5,10-methylenetetrahydrofolate (mTHF) as the methyl donor, and NADPH and FADH(2) as the reductant.</text>
</comment>
<comment type="subunit">
    <text evidence="1">Homotetramer.</text>
</comment>